<reference evidence="4 5" key="1">
    <citation type="submission" date="2019-04" db="EMBL/GenBank/DDBJ databases">
        <authorList>
            <person name="Li Y."/>
            <person name="Wang J."/>
        </authorList>
    </citation>
    <scope>NUCLEOTIDE SEQUENCE [LARGE SCALE GENOMIC DNA]</scope>
    <source>
        <strain evidence="4 5">DSM 14668</strain>
    </source>
</reference>
<feature type="signal peptide" evidence="3">
    <location>
        <begin position="1"/>
        <end position="27"/>
    </location>
</feature>
<organism evidence="4 5">
    <name type="scientific">Polyangium fumosum</name>
    <dbReference type="NCBI Taxonomy" id="889272"/>
    <lineage>
        <taxon>Bacteria</taxon>
        <taxon>Pseudomonadati</taxon>
        <taxon>Myxococcota</taxon>
        <taxon>Polyangia</taxon>
        <taxon>Polyangiales</taxon>
        <taxon>Polyangiaceae</taxon>
        <taxon>Polyangium</taxon>
    </lineage>
</organism>
<feature type="region of interest" description="Disordered" evidence="2">
    <location>
        <begin position="29"/>
        <end position="52"/>
    </location>
</feature>
<dbReference type="Proteomes" id="UP000309215">
    <property type="component" value="Unassembled WGS sequence"/>
</dbReference>
<dbReference type="Gene3D" id="1.25.40.10">
    <property type="entry name" value="Tetratricopeptide repeat domain"/>
    <property type="match status" value="1"/>
</dbReference>
<dbReference type="InterPro" id="IPR011990">
    <property type="entry name" value="TPR-like_helical_dom_sf"/>
</dbReference>
<dbReference type="AlphaFoldDB" id="A0A4U1J772"/>
<dbReference type="PROSITE" id="PS50005">
    <property type="entry name" value="TPR"/>
    <property type="match status" value="1"/>
</dbReference>
<keyword evidence="3" id="KW-0732">Signal</keyword>
<name>A0A4U1J772_9BACT</name>
<dbReference type="SUPFAM" id="SSF48452">
    <property type="entry name" value="TPR-like"/>
    <property type="match status" value="1"/>
</dbReference>
<evidence type="ECO:0000256" key="2">
    <source>
        <dbReference type="SAM" id="MobiDB-lite"/>
    </source>
</evidence>
<protein>
    <submittedName>
        <fullName evidence="4">Uncharacterized protein</fullName>
    </submittedName>
</protein>
<keyword evidence="5" id="KW-1185">Reference proteome</keyword>
<evidence type="ECO:0000256" key="3">
    <source>
        <dbReference type="SAM" id="SignalP"/>
    </source>
</evidence>
<dbReference type="RefSeq" id="WP_136931969.1">
    <property type="nucleotide sequence ID" value="NZ_SSMQ01000031.1"/>
</dbReference>
<keyword evidence="1" id="KW-0802">TPR repeat</keyword>
<feature type="repeat" description="TPR" evidence="1">
    <location>
        <begin position="55"/>
        <end position="88"/>
    </location>
</feature>
<dbReference type="OrthoDB" id="5521414at2"/>
<dbReference type="InterPro" id="IPR019734">
    <property type="entry name" value="TPR_rpt"/>
</dbReference>
<accession>A0A4U1J772</accession>
<comment type="caution">
    <text evidence="4">The sequence shown here is derived from an EMBL/GenBank/DDBJ whole genome shotgun (WGS) entry which is preliminary data.</text>
</comment>
<proteinExistence type="predicted"/>
<gene>
    <name evidence="4" type="ORF">E8A74_27035</name>
</gene>
<sequence>MIRRSMPLVAASLLGLSFLVTSPLASAQAKKSTSTSAPATKKKPPNKNDPKLVEAKRLFQQGEELYTKGDYEKAIEVWEMSYELSQRELILESIANAYERLGKAEKAREYLGRWREAAPPEEHADLDARLAKLDERIAKEKAEQAAKEKAEKDAKDKRDADERAKREGSKLFMPGVILAAAGGAVALGGGVLDILAATRRPDAASVCGTTADGRQLCRSSAKDDIETSNTFATVGDIMLIGGGVAAAVGVVLVVTQSGGKKGAEETKTAVVPWFLPGGGGIVAGGSF</sequence>
<dbReference type="EMBL" id="SSMQ01000031">
    <property type="protein sequence ID" value="TKD03172.1"/>
    <property type="molecule type" value="Genomic_DNA"/>
</dbReference>
<evidence type="ECO:0000313" key="4">
    <source>
        <dbReference type="EMBL" id="TKD03172.1"/>
    </source>
</evidence>
<feature type="chain" id="PRO_5020774990" evidence="3">
    <location>
        <begin position="28"/>
        <end position="287"/>
    </location>
</feature>
<evidence type="ECO:0000256" key="1">
    <source>
        <dbReference type="PROSITE-ProRule" id="PRU00339"/>
    </source>
</evidence>
<evidence type="ECO:0000313" key="5">
    <source>
        <dbReference type="Proteomes" id="UP000309215"/>
    </source>
</evidence>
<feature type="region of interest" description="Disordered" evidence="2">
    <location>
        <begin position="140"/>
        <end position="165"/>
    </location>
</feature>
<feature type="compositionally biased region" description="Low complexity" evidence="2">
    <location>
        <begin position="29"/>
        <end position="39"/>
    </location>
</feature>